<dbReference type="GO" id="GO:0032182">
    <property type="term" value="F:ubiquitin-like protein binding"/>
    <property type="evidence" value="ECO:0007669"/>
    <property type="project" value="TreeGrafter"/>
</dbReference>
<dbReference type="PROSITE" id="PS51229">
    <property type="entry name" value="DCUN1"/>
    <property type="match status" value="1"/>
</dbReference>
<comment type="function">
    <text evidence="1">Neddylation of cullins play an essential role in the regulation of SCF-type complexes activity.</text>
</comment>
<name>A0A0C3NXM0_PISTI</name>
<dbReference type="EMBL" id="KN831999">
    <property type="protein sequence ID" value="KIO00076.1"/>
    <property type="molecule type" value="Genomic_DNA"/>
</dbReference>
<dbReference type="AlphaFoldDB" id="A0A0C3NXM0"/>
<reference evidence="3 4" key="1">
    <citation type="submission" date="2014-04" db="EMBL/GenBank/DDBJ databases">
        <authorList>
            <consortium name="DOE Joint Genome Institute"/>
            <person name="Kuo A."/>
            <person name="Kohler A."/>
            <person name="Costa M.D."/>
            <person name="Nagy L.G."/>
            <person name="Floudas D."/>
            <person name="Copeland A."/>
            <person name="Barry K.W."/>
            <person name="Cichocki N."/>
            <person name="Veneault-Fourrey C."/>
            <person name="LaButti K."/>
            <person name="Lindquist E.A."/>
            <person name="Lipzen A."/>
            <person name="Lundell T."/>
            <person name="Morin E."/>
            <person name="Murat C."/>
            <person name="Sun H."/>
            <person name="Tunlid A."/>
            <person name="Henrissat B."/>
            <person name="Grigoriev I.V."/>
            <person name="Hibbett D.S."/>
            <person name="Martin F."/>
            <person name="Nordberg H.P."/>
            <person name="Cantor M.N."/>
            <person name="Hua S.X."/>
        </authorList>
    </citation>
    <scope>NUCLEOTIDE SEQUENCE [LARGE SCALE GENOMIC DNA]</scope>
    <source>
        <strain evidence="3 4">Marx 270</strain>
    </source>
</reference>
<dbReference type="InterPro" id="IPR005176">
    <property type="entry name" value="PONY_dom"/>
</dbReference>
<dbReference type="GO" id="GO:0097602">
    <property type="term" value="F:cullin family protein binding"/>
    <property type="evidence" value="ECO:0007669"/>
    <property type="project" value="TreeGrafter"/>
</dbReference>
<organism evidence="3 4">
    <name type="scientific">Pisolithus tinctorius Marx 270</name>
    <dbReference type="NCBI Taxonomy" id="870435"/>
    <lineage>
        <taxon>Eukaryota</taxon>
        <taxon>Fungi</taxon>
        <taxon>Dikarya</taxon>
        <taxon>Basidiomycota</taxon>
        <taxon>Agaricomycotina</taxon>
        <taxon>Agaricomycetes</taxon>
        <taxon>Agaricomycetidae</taxon>
        <taxon>Boletales</taxon>
        <taxon>Sclerodermatineae</taxon>
        <taxon>Pisolithaceae</taxon>
        <taxon>Pisolithus</taxon>
    </lineage>
</organism>
<dbReference type="Gene3D" id="1.10.238.10">
    <property type="entry name" value="EF-hand"/>
    <property type="match status" value="1"/>
</dbReference>
<dbReference type="Gene3D" id="1.10.238.200">
    <property type="entry name" value="Cullin, PONY binding domain"/>
    <property type="match status" value="2"/>
</dbReference>
<proteinExistence type="predicted"/>
<dbReference type="InParanoid" id="A0A0C3NXM0"/>
<keyword evidence="4" id="KW-1185">Reference proteome</keyword>
<gene>
    <name evidence="3" type="ORF">M404DRAFT_773554</name>
</gene>
<dbReference type="Proteomes" id="UP000054217">
    <property type="component" value="Unassembled WGS sequence"/>
</dbReference>
<dbReference type="GO" id="GO:0045116">
    <property type="term" value="P:protein neddylation"/>
    <property type="evidence" value="ECO:0007669"/>
    <property type="project" value="TreeGrafter"/>
</dbReference>
<dbReference type="InterPro" id="IPR014764">
    <property type="entry name" value="DCN-prot"/>
</dbReference>
<reference evidence="4" key="2">
    <citation type="submission" date="2015-01" db="EMBL/GenBank/DDBJ databases">
        <title>Evolutionary Origins and Diversification of the Mycorrhizal Mutualists.</title>
        <authorList>
            <consortium name="DOE Joint Genome Institute"/>
            <consortium name="Mycorrhizal Genomics Consortium"/>
            <person name="Kohler A."/>
            <person name="Kuo A."/>
            <person name="Nagy L.G."/>
            <person name="Floudas D."/>
            <person name="Copeland A."/>
            <person name="Barry K.W."/>
            <person name="Cichocki N."/>
            <person name="Veneault-Fourrey C."/>
            <person name="LaButti K."/>
            <person name="Lindquist E.A."/>
            <person name="Lipzen A."/>
            <person name="Lundell T."/>
            <person name="Morin E."/>
            <person name="Murat C."/>
            <person name="Riley R."/>
            <person name="Ohm R."/>
            <person name="Sun H."/>
            <person name="Tunlid A."/>
            <person name="Henrissat B."/>
            <person name="Grigoriev I.V."/>
            <person name="Hibbett D.S."/>
            <person name="Martin F."/>
        </authorList>
    </citation>
    <scope>NUCLEOTIDE SEQUENCE [LARGE SCALE GENOMIC DNA]</scope>
    <source>
        <strain evidence="4">Marx 270</strain>
    </source>
</reference>
<accession>A0A0C3NXM0</accession>
<feature type="domain" description="DCUN1" evidence="2">
    <location>
        <begin position="1"/>
        <end position="183"/>
    </location>
</feature>
<dbReference type="GO" id="GO:0031624">
    <property type="term" value="F:ubiquitin conjugating enzyme binding"/>
    <property type="evidence" value="ECO:0007669"/>
    <property type="project" value="TreeGrafter"/>
</dbReference>
<dbReference type="PANTHER" id="PTHR12281">
    <property type="entry name" value="RP42 RELATED"/>
    <property type="match status" value="1"/>
</dbReference>
<dbReference type="HOGENOM" id="CLU_047042_6_0_1"/>
<dbReference type="GO" id="GO:0000151">
    <property type="term" value="C:ubiquitin ligase complex"/>
    <property type="evidence" value="ECO:0007669"/>
    <property type="project" value="TreeGrafter"/>
</dbReference>
<dbReference type="STRING" id="870435.A0A0C3NXM0"/>
<protein>
    <recommendedName>
        <fullName evidence="1">Defective in cullin neddylation protein</fullName>
    </recommendedName>
</protein>
<dbReference type="PANTHER" id="PTHR12281:SF31">
    <property type="entry name" value="DCN1-LIKE PROTEIN 3"/>
    <property type="match status" value="1"/>
</dbReference>
<sequence length="214" mass="24112">MGEWTRKGWISGLKSLGCDTLDSLRNALPRLRVKLASDPSYFVAVYNHTFTLARTEGQRSLALDTAIAYWELLIPFGLSGGALNRISSSSSSPHLDSIYGNNHCSDADVDMDEKESGDDGNGWGKKHTEWWFEFLREKGSKGVSKDTWNMLAEFIRTIDAKFEEHDATAAWPSTIDDFVDWVKAKKFEEHDATAAWPSTIDDFVDWVKAKKLRA</sequence>
<evidence type="ECO:0000313" key="3">
    <source>
        <dbReference type="EMBL" id="KIO00076.1"/>
    </source>
</evidence>
<dbReference type="InterPro" id="IPR042460">
    <property type="entry name" value="DCN1-like_PONY"/>
</dbReference>
<evidence type="ECO:0000313" key="4">
    <source>
        <dbReference type="Proteomes" id="UP000054217"/>
    </source>
</evidence>
<dbReference type="OrthoDB" id="27198at2759"/>
<dbReference type="Pfam" id="PF03556">
    <property type="entry name" value="Cullin_binding"/>
    <property type="match status" value="1"/>
</dbReference>
<evidence type="ECO:0000256" key="1">
    <source>
        <dbReference type="RuleBase" id="RU410713"/>
    </source>
</evidence>
<evidence type="ECO:0000259" key="2">
    <source>
        <dbReference type="PROSITE" id="PS51229"/>
    </source>
</evidence>